<proteinExistence type="predicted"/>
<dbReference type="Proteomes" id="UP000822688">
    <property type="component" value="Chromosome 10"/>
</dbReference>
<evidence type="ECO:0000313" key="2">
    <source>
        <dbReference type="Proteomes" id="UP000822688"/>
    </source>
</evidence>
<evidence type="ECO:0000313" key="1">
    <source>
        <dbReference type="EMBL" id="KAG0559720.1"/>
    </source>
</evidence>
<dbReference type="AlphaFoldDB" id="A0A8T0GL60"/>
<comment type="caution">
    <text evidence="1">The sequence shown here is derived from an EMBL/GenBank/DDBJ whole genome shotgun (WGS) entry which is preliminary data.</text>
</comment>
<dbReference type="EMBL" id="CM026431">
    <property type="protein sequence ID" value="KAG0559720.1"/>
    <property type="molecule type" value="Genomic_DNA"/>
</dbReference>
<accession>A0A8T0GL60</accession>
<keyword evidence="2" id="KW-1185">Reference proteome</keyword>
<gene>
    <name evidence="1" type="ORF">KC19_10G125300</name>
</gene>
<reference evidence="1" key="1">
    <citation type="submission" date="2020-06" db="EMBL/GenBank/DDBJ databases">
        <title>WGS assembly of Ceratodon purpureus strain R40.</title>
        <authorList>
            <person name="Carey S.B."/>
            <person name="Jenkins J."/>
            <person name="Shu S."/>
            <person name="Lovell J.T."/>
            <person name="Sreedasyam A."/>
            <person name="Maumus F."/>
            <person name="Tiley G.P."/>
            <person name="Fernandez-Pozo N."/>
            <person name="Barry K."/>
            <person name="Chen C."/>
            <person name="Wang M."/>
            <person name="Lipzen A."/>
            <person name="Daum C."/>
            <person name="Saski C.A."/>
            <person name="Payton A.C."/>
            <person name="Mcbreen J.C."/>
            <person name="Conrad R.E."/>
            <person name="Kollar L.M."/>
            <person name="Olsson S."/>
            <person name="Huttunen S."/>
            <person name="Landis J.B."/>
            <person name="Wickett N.J."/>
            <person name="Johnson M.G."/>
            <person name="Rensing S.A."/>
            <person name="Grimwood J."/>
            <person name="Schmutz J."/>
            <person name="Mcdaniel S.F."/>
        </authorList>
    </citation>
    <scope>NUCLEOTIDE SEQUENCE</scope>
    <source>
        <strain evidence="1">R40</strain>
    </source>
</reference>
<sequence length="110" mass="12307">MPLCDTNSPFSLSLHTYQYHIHLIQENSTVAGAESSNRFHAHQPHPPNFHSLFIDSSVIYFHGLLKVVANLVCLMSPFGSSITMLQTQIVLPSTIRVLPLKFACDNFIVL</sequence>
<protein>
    <submittedName>
        <fullName evidence="1">Uncharacterized protein</fullName>
    </submittedName>
</protein>
<organism evidence="1 2">
    <name type="scientific">Ceratodon purpureus</name>
    <name type="common">Fire moss</name>
    <name type="synonym">Dicranum purpureum</name>
    <dbReference type="NCBI Taxonomy" id="3225"/>
    <lineage>
        <taxon>Eukaryota</taxon>
        <taxon>Viridiplantae</taxon>
        <taxon>Streptophyta</taxon>
        <taxon>Embryophyta</taxon>
        <taxon>Bryophyta</taxon>
        <taxon>Bryophytina</taxon>
        <taxon>Bryopsida</taxon>
        <taxon>Dicranidae</taxon>
        <taxon>Pseudoditrichales</taxon>
        <taxon>Ditrichaceae</taxon>
        <taxon>Ceratodon</taxon>
    </lineage>
</organism>
<name>A0A8T0GL60_CERPU</name>